<comment type="caution">
    <text evidence="2">The sequence shown here is derived from an EMBL/GenBank/DDBJ whole genome shotgun (WGS) entry which is preliminary data.</text>
</comment>
<feature type="region of interest" description="Disordered" evidence="1">
    <location>
        <begin position="50"/>
        <end position="85"/>
    </location>
</feature>
<proteinExistence type="predicted"/>
<reference evidence="2 3" key="1">
    <citation type="submission" date="2022-05" db="EMBL/GenBank/DDBJ databases">
        <authorList>
            <consortium name="Genoscope - CEA"/>
            <person name="William W."/>
        </authorList>
    </citation>
    <scope>NUCLEOTIDE SEQUENCE [LARGE SCALE GENOMIC DNA]</scope>
</reference>
<organism evidence="2 3">
    <name type="scientific">Porites lobata</name>
    <dbReference type="NCBI Taxonomy" id="104759"/>
    <lineage>
        <taxon>Eukaryota</taxon>
        <taxon>Metazoa</taxon>
        <taxon>Cnidaria</taxon>
        <taxon>Anthozoa</taxon>
        <taxon>Hexacorallia</taxon>
        <taxon>Scleractinia</taxon>
        <taxon>Fungiina</taxon>
        <taxon>Poritidae</taxon>
        <taxon>Porites</taxon>
    </lineage>
</organism>
<evidence type="ECO:0000256" key="1">
    <source>
        <dbReference type="SAM" id="MobiDB-lite"/>
    </source>
</evidence>
<dbReference type="EMBL" id="CALNXK010000470">
    <property type="protein sequence ID" value="CAH3186258.1"/>
    <property type="molecule type" value="Genomic_DNA"/>
</dbReference>
<evidence type="ECO:0000313" key="3">
    <source>
        <dbReference type="Proteomes" id="UP001159405"/>
    </source>
</evidence>
<evidence type="ECO:0000313" key="2">
    <source>
        <dbReference type="EMBL" id="CAH3186258.1"/>
    </source>
</evidence>
<feature type="non-terminal residue" evidence="2">
    <location>
        <position position="151"/>
    </location>
</feature>
<gene>
    <name evidence="2" type="ORF">PLOB_00034516</name>
</gene>
<sequence length="151" mass="16379">MDPNLLRECAQRLIETADFIWGSGVNGGSVASSSAPSNTSNTQSAWQEHNRIFGYRPPGSSRQGRNFPRNSRQSGRNGKAHGRAAANASWSRSFICLANAGQGCPPSTSERIELNLNGLGEKKIIFPKDGDAGMFMKRFSNAFPRFAQVTS</sequence>
<dbReference type="Proteomes" id="UP001159405">
    <property type="component" value="Unassembled WGS sequence"/>
</dbReference>
<accession>A0ABN8S925</accession>
<protein>
    <submittedName>
        <fullName evidence="2">Uncharacterized protein</fullName>
    </submittedName>
</protein>
<feature type="compositionally biased region" description="Polar residues" evidence="1">
    <location>
        <begin position="60"/>
        <end position="76"/>
    </location>
</feature>
<name>A0ABN8S925_9CNID</name>
<keyword evidence="3" id="KW-1185">Reference proteome</keyword>